<dbReference type="Gene3D" id="2.20.25.110">
    <property type="entry name" value="S-adenosyl-L-methionine-dependent methyltransferases"/>
    <property type="match status" value="1"/>
</dbReference>
<dbReference type="Pfam" id="PF13649">
    <property type="entry name" value="Methyltransf_25"/>
    <property type="match status" value="1"/>
</dbReference>
<organism evidence="2 3">
    <name type="scientific">Amylolactobacillus amylotrophicus DSM 20534</name>
    <dbReference type="NCBI Taxonomy" id="1423722"/>
    <lineage>
        <taxon>Bacteria</taxon>
        <taxon>Bacillati</taxon>
        <taxon>Bacillota</taxon>
        <taxon>Bacilli</taxon>
        <taxon>Lactobacillales</taxon>
        <taxon>Lactobacillaceae</taxon>
        <taxon>Amylolactobacillus</taxon>
    </lineage>
</organism>
<dbReference type="InterPro" id="IPR029063">
    <property type="entry name" value="SAM-dependent_MTases_sf"/>
</dbReference>
<dbReference type="PANTHER" id="PTHR42912">
    <property type="entry name" value="METHYLTRANSFERASE"/>
    <property type="match status" value="1"/>
</dbReference>
<gene>
    <name evidence="2" type="ORF">FC62_GL001375</name>
</gene>
<protein>
    <submittedName>
        <fullName evidence="2">SAM-dependent methyltransferase</fullName>
    </submittedName>
</protein>
<proteinExistence type="predicted"/>
<name>A0A0R1GSJ9_9LACO</name>
<dbReference type="GO" id="GO:0008168">
    <property type="term" value="F:methyltransferase activity"/>
    <property type="evidence" value="ECO:0007669"/>
    <property type="project" value="UniProtKB-KW"/>
</dbReference>
<keyword evidence="2" id="KW-0489">Methyltransferase</keyword>
<dbReference type="PATRIC" id="fig|1423722.3.peg.1401"/>
<sequence>MDNYQVFAAVYDDLMDKSLYAEWLKYVQKRVPTGQRILELASGAGDLAQRLVAEKYDLTVSDLSESMLELAASKVGGDSDTDFLLLDMLNFDFAAEYDAVICFDDSICYLKDEEQLRQTFQNVWRALKPGGQFLFDSHSLFQMDHVFPEYMFNEINEDYTFVWKSFIGEQPHSIVHDLQIFIPTDVTESEATASKFECFEEMHHERTYPIATYRKLLQEAQFELTELTTDFTDGFDGATGRRWFFQCRKVV</sequence>
<dbReference type="PANTHER" id="PTHR42912:SF80">
    <property type="entry name" value="METHYLTRANSFERASE DOMAIN-CONTAINING PROTEIN"/>
    <property type="match status" value="1"/>
</dbReference>
<keyword evidence="2" id="KW-0808">Transferase</keyword>
<dbReference type="AlphaFoldDB" id="A0A0R1GSJ9"/>
<evidence type="ECO:0000313" key="3">
    <source>
        <dbReference type="Proteomes" id="UP000050909"/>
    </source>
</evidence>
<evidence type="ECO:0000259" key="1">
    <source>
        <dbReference type="Pfam" id="PF13649"/>
    </source>
</evidence>
<reference evidence="2 3" key="1">
    <citation type="journal article" date="2015" name="Genome Announc.">
        <title>Expanding the biotechnology potential of lactobacilli through comparative genomics of 213 strains and associated genera.</title>
        <authorList>
            <person name="Sun Z."/>
            <person name="Harris H.M."/>
            <person name="McCann A."/>
            <person name="Guo C."/>
            <person name="Argimon S."/>
            <person name="Zhang W."/>
            <person name="Yang X."/>
            <person name="Jeffery I.B."/>
            <person name="Cooney J.C."/>
            <person name="Kagawa T.F."/>
            <person name="Liu W."/>
            <person name="Song Y."/>
            <person name="Salvetti E."/>
            <person name="Wrobel A."/>
            <person name="Rasinkangas P."/>
            <person name="Parkhill J."/>
            <person name="Rea M.C."/>
            <person name="O'Sullivan O."/>
            <person name="Ritari J."/>
            <person name="Douillard F.P."/>
            <person name="Paul Ross R."/>
            <person name="Yang R."/>
            <person name="Briner A.E."/>
            <person name="Felis G.E."/>
            <person name="de Vos W.M."/>
            <person name="Barrangou R."/>
            <person name="Klaenhammer T.R."/>
            <person name="Caufield P.W."/>
            <person name="Cui Y."/>
            <person name="Zhang H."/>
            <person name="O'Toole P.W."/>
        </authorList>
    </citation>
    <scope>NUCLEOTIDE SEQUENCE [LARGE SCALE GENOMIC DNA]</scope>
    <source>
        <strain evidence="2 3">DSM 20534</strain>
    </source>
</reference>
<keyword evidence="3" id="KW-1185">Reference proteome</keyword>
<dbReference type="RefSeq" id="WP_056946971.1">
    <property type="nucleotide sequence ID" value="NZ_AZCV01000006.1"/>
</dbReference>
<feature type="domain" description="Methyltransferase" evidence="1">
    <location>
        <begin position="37"/>
        <end position="131"/>
    </location>
</feature>
<comment type="caution">
    <text evidence="2">The sequence shown here is derived from an EMBL/GenBank/DDBJ whole genome shotgun (WGS) entry which is preliminary data.</text>
</comment>
<dbReference type="InterPro" id="IPR050508">
    <property type="entry name" value="Methyltransf_Superfamily"/>
</dbReference>
<dbReference type="SUPFAM" id="SSF53335">
    <property type="entry name" value="S-adenosyl-L-methionine-dependent methyltransferases"/>
    <property type="match status" value="1"/>
</dbReference>
<evidence type="ECO:0000313" key="2">
    <source>
        <dbReference type="EMBL" id="KRK37260.1"/>
    </source>
</evidence>
<dbReference type="InterPro" id="IPR041698">
    <property type="entry name" value="Methyltransf_25"/>
</dbReference>
<accession>A0A0R1GSJ9</accession>
<dbReference type="EMBL" id="AZCV01000006">
    <property type="protein sequence ID" value="KRK37260.1"/>
    <property type="molecule type" value="Genomic_DNA"/>
</dbReference>
<dbReference type="GO" id="GO:0032259">
    <property type="term" value="P:methylation"/>
    <property type="evidence" value="ECO:0007669"/>
    <property type="project" value="UniProtKB-KW"/>
</dbReference>
<dbReference type="Proteomes" id="UP000050909">
    <property type="component" value="Unassembled WGS sequence"/>
</dbReference>
<dbReference type="Gene3D" id="3.40.50.150">
    <property type="entry name" value="Vaccinia Virus protein VP39"/>
    <property type="match status" value="1"/>
</dbReference>
<dbReference type="CDD" id="cd02440">
    <property type="entry name" value="AdoMet_MTases"/>
    <property type="match status" value="1"/>
</dbReference>